<keyword evidence="2" id="KW-0472">Membrane</keyword>
<sequence>MTNPTHERVLRKITIWAMLPAFPMLLSAGIKADAVAAACGIIPLFCSFVMGFVYLRWTPKADTKRSWIWGFCDIIISVMYLCDLLPIWIIEPLRLWRGGGDFMMLETYGSSFLILNMAVHFYLFLANLNINIHGWSMSRECPRCAAREQSESPGMATNPSYSLLGEEYRDEAEDATPRPSEEV</sequence>
<dbReference type="EMBL" id="ML994615">
    <property type="protein sequence ID" value="KAF2192141.1"/>
    <property type="molecule type" value="Genomic_DNA"/>
</dbReference>
<feature type="transmembrane region" description="Helical" evidence="2">
    <location>
        <begin position="34"/>
        <end position="55"/>
    </location>
</feature>
<dbReference type="Proteomes" id="UP000800200">
    <property type="component" value="Unassembled WGS sequence"/>
</dbReference>
<accession>A0A6A6ELF9</accession>
<gene>
    <name evidence="3" type="ORF">K469DRAFT_716635</name>
</gene>
<name>A0A6A6ELF9_9PEZI</name>
<dbReference type="OrthoDB" id="5241710at2759"/>
<keyword evidence="2" id="KW-1133">Transmembrane helix</keyword>
<feature type="region of interest" description="Disordered" evidence="1">
    <location>
        <begin position="147"/>
        <end position="183"/>
    </location>
</feature>
<dbReference type="AlphaFoldDB" id="A0A6A6ELF9"/>
<feature type="compositionally biased region" description="Polar residues" evidence="1">
    <location>
        <begin position="151"/>
        <end position="161"/>
    </location>
</feature>
<evidence type="ECO:0000313" key="3">
    <source>
        <dbReference type="EMBL" id="KAF2192141.1"/>
    </source>
</evidence>
<evidence type="ECO:0008006" key="5">
    <source>
        <dbReference type="Google" id="ProtNLM"/>
    </source>
</evidence>
<keyword evidence="2" id="KW-0812">Transmembrane</keyword>
<protein>
    <recommendedName>
        <fullName evidence="5">MARVEL domain-containing protein</fullName>
    </recommendedName>
</protein>
<feature type="transmembrane region" description="Helical" evidence="2">
    <location>
        <begin position="9"/>
        <end position="28"/>
    </location>
</feature>
<reference evidence="3" key="1">
    <citation type="journal article" date="2020" name="Stud. Mycol.">
        <title>101 Dothideomycetes genomes: a test case for predicting lifestyles and emergence of pathogens.</title>
        <authorList>
            <person name="Haridas S."/>
            <person name="Albert R."/>
            <person name="Binder M."/>
            <person name="Bloem J."/>
            <person name="Labutti K."/>
            <person name="Salamov A."/>
            <person name="Andreopoulos B."/>
            <person name="Baker S."/>
            <person name="Barry K."/>
            <person name="Bills G."/>
            <person name="Bluhm B."/>
            <person name="Cannon C."/>
            <person name="Castanera R."/>
            <person name="Culley D."/>
            <person name="Daum C."/>
            <person name="Ezra D."/>
            <person name="Gonzalez J."/>
            <person name="Henrissat B."/>
            <person name="Kuo A."/>
            <person name="Liang C."/>
            <person name="Lipzen A."/>
            <person name="Lutzoni F."/>
            <person name="Magnuson J."/>
            <person name="Mondo S."/>
            <person name="Nolan M."/>
            <person name="Ohm R."/>
            <person name="Pangilinan J."/>
            <person name="Park H.-J."/>
            <person name="Ramirez L."/>
            <person name="Alfaro M."/>
            <person name="Sun H."/>
            <person name="Tritt A."/>
            <person name="Yoshinaga Y."/>
            <person name="Zwiers L.-H."/>
            <person name="Turgeon B."/>
            <person name="Goodwin S."/>
            <person name="Spatafora J."/>
            <person name="Crous P."/>
            <person name="Grigoriev I."/>
        </authorList>
    </citation>
    <scope>NUCLEOTIDE SEQUENCE</scope>
    <source>
        <strain evidence="3">CBS 207.26</strain>
    </source>
</reference>
<feature type="transmembrane region" description="Helical" evidence="2">
    <location>
        <begin position="110"/>
        <end position="130"/>
    </location>
</feature>
<evidence type="ECO:0000256" key="1">
    <source>
        <dbReference type="SAM" id="MobiDB-lite"/>
    </source>
</evidence>
<organism evidence="3 4">
    <name type="scientific">Zopfia rhizophila CBS 207.26</name>
    <dbReference type="NCBI Taxonomy" id="1314779"/>
    <lineage>
        <taxon>Eukaryota</taxon>
        <taxon>Fungi</taxon>
        <taxon>Dikarya</taxon>
        <taxon>Ascomycota</taxon>
        <taxon>Pezizomycotina</taxon>
        <taxon>Dothideomycetes</taxon>
        <taxon>Dothideomycetes incertae sedis</taxon>
        <taxon>Zopfiaceae</taxon>
        <taxon>Zopfia</taxon>
    </lineage>
</organism>
<evidence type="ECO:0000256" key="2">
    <source>
        <dbReference type="SAM" id="Phobius"/>
    </source>
</evidence>
<feature type="transmembrane region" description="Helical" evidence="2">
    <location>
        <begin position="67"/>
        <end position="90"/>
    </location>
</feature>
<proteinExistence type="predicted"/>
<evidence type="ECO:0000313" key="4">
    <source>
        <dbReference type="Proteomes" id="UP000800200"/>
    </source>
</evidence>
<keyword evidence="4" id="KW-1185">Reference proteome</keyword>